<protein>
    <submittedName>
        <fullName evidence="1">Uncharacterized protein</fullName>
    </submittedName>
</protein>
<name>A0A4S8MFQ9_DENBC</name>
<keyword evidence="2" id="KW-1185">Reference proteome</keyword>
<dbReference type="Proteomes" id="UP000297245">
    <property type="component" value="Unassembled WGS sequence"/>
</dbReference>
<proteinExistence type="predicted"/>
<dbReference type="EMBL" id="ML179089">
    <property type="protein sequence ID" value="THV01470.1"/>
    <property type="molecule type" value="Genomic_DNA"/>
</dbReference>
<evidence type="ECO:0000313" key="2">
    <source>
        <dbReference type="Proteomes" id="UP000297245"/>
    </source>
</evidence>
<sequence>MTSGEFGVIYSSSPAATGSAMRGTHKFEFGAATVEKIDKTSSRRGIHSEMKQTQYEYFIEEKKYGMTLRVFMSACRPRKTSWERSMTVAPSEDGLQEGIRPYAWVQPSAAASCSVGSELVKTGAGDRGKIVWYDPSRVYVGSQT</sequence>
<reference evidence="1 2" key="1">
    <citation type="journal article" date="2019" name="Nat. Ecol. Evol.">
        <title>Megaphylogeny resolves global patterns of mushroom evolution.</title>
        <authorList>
            <person name="Varga T."/>
            <person name="Krizsan K."/>
            <person name="Foldi C."/>
            <person name="Dima B."/>
            <person name="Sanchez-Garcia M."/>
            <person name="Sanchez-Ramirez S."/>
            <person name="Szollosi G.J."/>
            <person name="Szarkandi J.G."/>
            <person name="Papp V."/>
            <person name="Albert L."/>
            <person name="Andreopoulos W."/>
            <person name="Angelini C."/>
            <person name="Antonin V."/>
            <person name="Barry K.W."/>
            <person name="Bougher N.L."/>
            <person name="Buchanan P."/>
            <person name="Buyck B."/>
            <person name="Bense V."/>
            <person name="Catcheside P."/>
            <person name="Chovatia M."/>
            <person name="Cooper J."/>
            <person name="Damon W."/>
            <person name="Desjardin D."/>
            <person name="Finy P."/>
            <person name="Geml J."/>
            <person name="Haridas S."/>
            <person name="Hughes K."/>
            <person name="Justo A."/>
            <person name="Karasinski D."/>
            <person name="Kautmanova I."/>
            <person name="Kiss B."/>
            <person name="Kocsube S."/>
            <person name="Kotiranta H."/>
            <person name="LaButti K.M."/>
            <person name="Lechner B.E."/>
            <person name="Liimatainen K."/>
            <person name="Lipzen A."/>
            <person name="Lukacs Z."/>
            <person name="Mihaltcheva S."/>
            <person name="Morgado L.N."/>
            <person name="Niskanen T."/>
            <person name="Noordeloos M.E."/>
            <person name="Ohm R.A."/>
            <person name="Ortiz-Santana B."/>
            <person name="Ovrebo C."/>
            <person name="Racz N."/>
            <person name="Riley R."/>
            <person name="Savchenko A."/>
            <person name="Shiryaev A."/>
            <person name="Soop K."/>
            <person name="Spirin V."/>
            <person name="Szebenyi C."/>
            <person name="Tomsovsky M."/>
            <person name="Tulloss R.E."/>
            <person name="Uehling J."/>
            <person name="Grigoriev I.V."/>
            <person name="Vagvolgyi C."/>
            <person name="Papp T."/>
            <person name="Martin F.M."/>
            <person name="Miettinen O."/>
            <person name="Hibbett D.S."/>
            <person name="Nagy L.G."/>
        </authorList>
    </citation>
    <scope>NUCLEOTIDE SEQUENCE [LARGE SCALE GENOMIC DNA]</scope>
    <source>
        <strain evidence="1 2">CBS 962.96</strain>
    </source>
</reference>
<dbReference type="AlphaFoldDB" id="A0A4S8MFQ9"/>
<accession>A0A4S8MFQ9</accession>
<evidence type="ECO:0000313" key="1">
    <source>
        <dbReference type="EMBL" id="THV01470.1"/>
    </source>
</evidence>
<organism evidence="1 2">
    <name type="scientific">Dendrothele bispora (strain CBS 962.96)</name>
    <dbReference type="NCBI Taxonomy" id="1314807"/>
    <lineage>
        <taxon>Eukaryota</taxon>
        <taxon>Fungi</taxon>
        <taxon>Dikarya</taxon>
        <taxon>Basidiomycota</taxon>
        <taxon>Agaricomycotina</taxon>
        <taxon>Agaricomycetes</taxon>
        <taxon>Agaricomycetidae</taxon>
        <taxon>Agaricales</taxon>
        <taxon>Agaricales incertae sedis</taxon>
        <taxon>Dendrothele</taxon>
    </lineage>
</organism>
<gene>
    <name evidence="1" type="ORF">K435DRAFT_836790</name>
</gene>